<accession>A0A381TZI8</accession>
<dbReference type="EMBL" id="UINC01005450">
    <property type="protein sequence ID" value="SVA21410.1"/>
    <property type="molecule type" value="Genomic_DNA"/>
</dbReference>
<sequence length="38" mass="4188">MSTVANNPFFEAFDEAHPVRHGLPGTAYTSGEFFELEA</sequence>
<name>A0A381TZI8_9ZZZZ</name>
<dbReference type="AlphaFoldDB" id="A0A381TZI8"/>
<evidence type="ECO:0000313" key="1">
    <source>
        <dbReference type="EMBL" id="SVA21410.1"/>
    </source>
</evidence>
<gene>
    <name evidence="1" type="ORF">METZ01_LOCUS74264</name>
</gene>
<feature type="non-terminal residue" evidence="1">
    <location>
        <position position="38"/>
    </location>
</feature>
<organism evidence="1">
    <name type="scientific">marine metagenome</name>
    <dbReference type="NCBI Taxonomy" id="408172"/>
    <lineage>
        <taxon>unclassified sequences</taxon>
        <taxon>metagenomes</taxon>
        <taxon>ecological metagenomes</taxon>
    </lineage>
</organism>
<reference evidence="1" key="1">
    <citation type="submission" date="2018-05" db="EMBL/GenBank/DDBJ databases">
        <authorList>
            <person name="Lanie J.A."/>
            <person name="Ng W.-L."/>
            <person name="Kazmierczak K.M."/>
            <person name="Andrzejewski T.M."/>
            <person name="Davidsen T.M."/>
            <person name="Wayne K.J."/>
            <person name="Tettelin H."/>
            <person name="Glass J.I."/>
            <person name="Rusch D."/>
            <person name="Podicherti R."/>
            <person name="Tsui H.-C.T."/>
            <person name="Winkler M.E."/>
        </authorList>
    </citation>
    <scope>NUCLEOTIDE SEQUENCE</scope>
</reference>
<protein>
    <submittedName>
        <fullName evidence="1">Uncharacterized protein</fullName>
    </submittedName>
</protein>
<proteinExistence type="predicted"/>